<keyword evidence="1" id="KW-0472">Membrane</keyword>
<evidence type="ECO:0000256" key="1">
    <source>
        <dbReference type="SAM" id="Phobius"/>
    </source>
</evidence>
<name>A0ABU3NYT3_9FIRM</name>
<keyword evidence="1" id="KW-1133">Transmembrane helix</keyword>
<keyword evidence="1" id="KW-0812">Transmembrane</keyword>
<evidence type="ECO:0000313" key="2">
    <source>
        <dbReference type="EMBL" id="MDT8901947.1"/>
    </source>
</evidence>
<evidence type="ECO:0000313" key="3">
    <source>
        <dbReference type="Proteomes" id="UP001254848"/>
    </source>
</evidence>
<reference evidence="2 3" key="1">
    <citation type="submission" date="2023-07" db="EMBL/GenBank/DDBJ databases">
        <title>The novel representative of Negativicutes class, Anaeroselena agilis gen. nov. sp. nov.</title>
        <authorList>
            <person name="Prokofeva M.I."/>
            <person name="Elcheninov A.G."/>
            <person name="Klyukina A."/>
            <person name="Kublanov I.V."/>
            <person name="Frolov E.N."/>
            <person name="Podosokorskaya O.A."/>
        </authorList>
    </citation>
    <scope>NUCLEOTIDE SEQUENCE [LARGE SCALE GENOMIC DNA]</scope>
    <source>
        <strain evidence="2 3">4137-cl</strain>
    </source>
</reference>
<dbReference type="PIRSF" id="PIRSF029895">
    <property type="entry name" value="SpoIV"/>
    <property type="match status" value="1"/>
</dbReference>
<dbReference type="InterPro" id="IPR010690">
    <property type="entry name" value="YqfD"/>
</dbReference>
<dbReference type="Pfam" id="PF06898">
    <property type="entry name" value="YqfD"/>
    <property type="match status" value="1"/>
</dbReference>
<protein>
    <submittedName>
        <fullName evidence="2">Sporulation protein YqfD</fullName>
    </submittedName>
</protein>
<proteinExistence type="predicted"/>
<accession>A0ABU3NYT3</accession>
<dbReference type="Proteomes" id="UP001254848">
    <property type="component" value="Unassembled WGS sequence"/>
</dbReference>
<comment type="caution">
    <text evidence="2">The sequence shown here is derived from an EMBL/GenBank/DDBJ whole genome shotgun (WGS) entry which is preliminary data.</text>
</comment>
<dbReference type="RefSeq" id="WP_413780442.1">
    <property type="nucleotide sequence ID" value="NZ_JAUOZS010000001.1"/>
</dbReference>
<organism evidence="2 3">
    <name type="scientific">Anaeroselena agilis</name>
    <dbReference type="NCBI Taxonomy" id="3063788"/>
    <lineage>
        <taxon>Bacteria</taxon>
        <taxon>Bacillati</taxon>
        <taxon>Bacillota</taxon>
        <taxon>Negativicutes</taxon>
        <taxon>Acetonemataceae</taxon>
        <taxon>Anaeroselena</taxon>
    </lineage>
</organism>
<gene>
    <name evidence="2" type="primary">yqfD</name>
    <name evidence="2" type="ORF">Q4T40_11895</name>
</gene>
<keyword evidence="3" id="KW-1185">Reference proteome</keyword>
<sequence>MLTLRLTNYLHGTVRVKISGAVPERFINLCLARGIFLWGITKHNDNMYASLRLPDFFRIRPLARLSRNRVEAVGHAGFPFTVKRIRRRKMLVVGAVLFFILLNLLTARVWFVDVSGHKEVAGELILAAAAERGLRPGVAKDAVDLKGVEKEMLLALPELAWVGVNLTGTRALIEVVEKTLPKAEDKSPADVIAAKDGVITEVIAIAGQPAVKKGDTVKRGDLLIKGIVEEPPAANEQAQAGKVPAAFIRAAGIVKARVWYEGYGEASLTQEVLRRTGRKAVAVSLRAGGRELVLKKADEQPFPRFEAEVVHKKLSGGRNSNFAVESIIDIFHELVAESYEITVGEARDIARGKALAAVQDRIPEGAQVLARDVATLQTAEPRLVRVKVTVETVEDIGQTININMH</sequence>
<dbReference type="EMBL" id="JAUOZS010000001">
    <property type="protein sequence ID" value="MDT8901947.1"/>
    <property type="molecule type" value="Genomic_DNA"/>
</dbReference>
<feature type="transmembrane region" description="Helical" evidence="1">
    <location>
        <begin position="90"/>
        <end position="111"/>
    </location>
</feature>
<dbReference type="NCBIfam" id="TIGR02876">
    <property type="entry name" value="spore_yqfD"/>
    <property type="match status" value="1"/>
</dbReference>